<name>A0ABP1ADV4_9BRYO</name>
<dbReference type="Proteomes" id="UP001497522">
    <property type="component" value="Chromosome 11"/>
</dbReference>
<feature type="transmembrane region" description="Helical" evidence="1">
    <location>
        <begin position="62"/>
        <end position="80"/>
    </location>
</feature>
<keyword evidence="1" id="KW-0472">Membrane</keyword>
<gene>
    <name evidence="2" type="ORF">CSSPJE1EN2_LOCUS3633</name>
</gene>
<keyword evidence="1" id="KW-0812">Transmembrane</keyword>
<evidence type="ECO:0000313" key="2">
    <source>
        <dbReference type="EMBL" id="CAK9860638.1"/>
    </source>
</evidence>
<feature type="transmembrane region" description="Helical" evidence="1">
    <location>
        <begin position="23"/>
        <end position="41"/>
    </location>
</feature>
<proteinExistence type="predicted"/>
<evidence type="ECO:0000256" key="1">
    <source>
        <dbReference type="SAM" id="Phobius"/>
    </source>
</evidence>
<sequence length="107" mass="11880">MSYIAYWNIGASRLALEEKEEALLAHYAGLLLVVVVPPLLVCGKLIDSSFGQLVCLVCREKAAVKAPFLVCFGGVLLAYIRCCLLKVDIEDHNMKHFEAGLKDWLEL</sequence>
<protein>
    <submittedName>
        <fullName evidence="2">Uncharacterized protein</fullName>
    </submittedName>
</protein>
<reference evidence="2" key="1">
    <citation type="submission" date="2024-03" db="EMBL/GenBank/DDBJ databases">
        <authorList>
            <consortium name="ELIXIR-Norway"/>
            <consortium name="Elixir Norway"/>
        </authorList>
    </citation>
    <scope>NUCLEOTIDE SEQUENCE</scope>
</reference>
<keyword evidence="1" id="KW-1133">Transmembrane helix</keyword>
<organism evidence="2 3">
    <name type="scientific">Sphagnum jensenii</name>
    <dbReference type="NCBI Taxonomy" id="128206"/>
    <lineage>
        <taxon>Eukaryota</taxon>
        <taxon>Viridiplantae</taxon>
        <taxon>Streptophyta</taxon>
        <taxon>Embryophyta</taxon>
        <taxon>Bryophyta</taxon>
        <taxon>Sphagnophytina</taxon>
        <taxon>Sphagnopsida</taxon>
        <taxon>Sphagnales</taxon>
        <taxon>Sphagnaceae</taxon>
        <taxon>Sphagnum</taxon>
    </lineage>
</organism>
<evidence type="ECO:0000313" key="3">
    <source>
        <dbReference type="Proteomes" id="UP001497522"/>
    </source>
</evidence>
<keyword evidence="3" id="KW-1185">Reference proteome</keyword>
<dbReference type="EMBL" id="OZ023712">
    <property type="protein sequence ID" value="CAK9860638.1"/>
    <property type="molecule type" value="Genomic_DNA"/>
</dbReference>
<accession>A0ABP1ADV4</accession>